<sequence>SDHVSFVHDWDFLVHWSVLSVIDIEWQVGLLLVIVDVQGEAGDHLHHQGYGHQPEFGNAHWVGGGQEHLHARNDHLIVEEEWLVLSLACLDNPLVVRNVRHNRCSEKKVESECYGEGQLKRKGEDGKCVYEALRNLHPE</sequence>
<gene>
    <name evidence="1" type="ORF">PENTCL1PPCAC_19715</name>
</gene>
<accession>A0AAV5TST5</accession>
<organism evidence="1 2">
    <name type="scientific">Pristionchus entomophagus</name>
    <dbReference type="NCBI Taxonomy" id="358040"/>
    <lineage>
        <taxon>Eukaryota</taxon>
        <taxon>Metazoa</taxon>
        <taxon>Ecdysozoa</taxon>
        <taxon>Nematoda</taxon>
        <taxon>Chromadorea</taxon>
        <taxon>Rhabditida</taxon>
        <taxon>Rhabditina</taxon>
        <taxon>Diplogasteromorpha</taxon>
        <taxon>Diplogasteroidea</taxon>
        <taxon>Neodiplogasteridae</taxon>
        <taxon>Pristionchus</taxon>
    </lineage>
</organism>
<comment type="caution">
    <text evidence="1">The sequence shown here is derived from an EMBL/GenBank/DDBJ whole genome shotgun (WGS) entry which is preliminary data.</text>
</comment>
<feature type="non-terminal residue" evidence="1">
    <location>
        <position position="1"/>
    </location>
</feature>
<evidence type="ECO:0000313" key="1">
    <source>
        <dbReference type="EMBL" id="GMS97540.1"/>
    </source>
</evidence>
<keyword evidence="2" id="KW-1185">Reference proteome</keyword>
<protein>
    <submittedName>
        <fullName evidence="1">Uncharacterized protein</fullName>
    </submittedName>
</protein>
<reference evidence="1" key="1">
    <citation type="submission" date="2023-10" db="EMBL/GenBank/DDBJ databases">
        <title>Genome assembly of Pristionchus species.</title>
        <authorList>
            <person name="Yoshida K."/>
            <person name="Sommer R.J."/>
        </authorList>
    </citation>
    <scope>NUCLEOTIDE SEQUENCE</scope>
    <source>
        <strain evidence="1">RS0144</strain>
    </source>
</reference>
<dbReference type="EMBL" id="BTSX01000004">
    <property type="protein sequence ID" value="GMS97540.1"/>
    <property type="molecule type" value="Genomic_DNA"/>
</dbReference>
<feature type="non-terminal residue" evidence="1">
    <location>
        <position position="139"/>
    </location>
</feature>
<dbReference type="Proteomes" id="UP001432027">
    <property type="component" value="Unassembled WGS sequence"/>
</dbReference>
<name>A0AAV5TST5_9BILA</name>
<dbReference type="AlphaFoldDB" id="A0AAV5TST5"/>
<evidence type="ECO:0000313" key="2">
    <source>
        <dbReference type="Proteomes" id="UP001432027"/>
    </source>
</evidence>
<proteinExistence type="predicted"/>